<feature type="signal peptide" evidence="2">
    <location>
        <begin position="1"/>
        <end position="17"/>
    </location>
</feature>
<evidence type="ECO:0000256" key="1">
    <source>
        <dbReference type="SAM" id="MobiDB-lite"/>
    </source>
</evidence>
<evidence type="ECO:0000256" key="2">
    <source>
        <dbReference type="SAM" id="SignalP"/>
    </source>
</evidence>
<comment type="caution">
    <text evidence="3">The sequence shown here is derived from an EMBL/GenBank/DDBJ whole genome shotgun (WGS) entry which is preliminary data.</text>
</comment>
<evidence type="ECO:0000313" key="4">
    <source>
        <dbReference type="Proteomes" id="UP000562929"/>
    </source>
</evidence>
<feature type="region of interest" description="Disordered" evidence="1">
    <location>
        <begin position="18"/>
        <end position="53"/>
    </location>
</feature>
<keyword evidence="2" id="KW-0732">Signal</keyword>
<proteinExistence type="predicted"/>
<reference evidence="3 4" key="1">
    <citation type="journal article" date="2020" name="G3 (Bethesda)">
        <title>Genetic Underpinnings of Host Manipulation by Ophiocordyceps as Revealed by Comparative Transcriptomics.</title>
        <authorList>
            <person name="Will I."/>
            <person name="Das B."/>
            <person name="Trinh T."/>
            <person name="Brachmann A."/>
            <person name="Ohm R.A."/>
            <person name="de Bekker C."/>
        </authorList>
    </citation>
    <scope>NUCLEOTIDE SEQUENCE [LARGE SCALE GENOMIC DNA]</scope>
    <source>
        <strain evidence="3 4">EC05</strain>
    </source>
</reference>
<dbReference type="EMBL" id="JAACLJ010000006">
    <property type="protein sequence ID" value="KAF4584484.1"/>
    <property type="molecule type" value="Genomic_DNA"/>
</dbReference>
<feature type="chain" id="PRO_5034864335" evidence="2">
    <location>
        <begin position="18"/>
        <end position="89"/>
    </location>
</feature>
<sequence length="89" mass="9593">MKTILFALSALAATSLAAPTGQSGTFPRPQDGLNLDKSADETPLSRDVSSEPGSRLEKRALVFGHQFIDTGNHRDIESPVRAFRPGQRS</sequence>
<evidence type="ECO:0000313" key="3">
    <source>
        <dbReference type="EMBL" id="KAF4584484.1"/>
    </source>
</evidence>
<name>A0A8H4VC72_9HYPO</name>
<protein>
    <submittedName>
        <fullName evidence="3">Uncharacterized protein</fullName>
    </submittedName>
</protein>
<dbReference type="Proteomes" id="UP000562929">
    <property type="component" value="Unassembled WGS sequence"/>
</dbReference>
<accession>A0A8H4VC72</accession>
<organism evidence="3 4">
    <name type="scientific">Ophiocordyceps camponoti-floridani</name>
    <dbReference type="NCBI Taxonomy" id="2030778"/>
    <lineage>
        <taxon>Eukaryota</taxon>
        <taxon>Fungi</taxon>
        <taxon>Dikarya</taxon>
        <taxon>Ascomycota</taxon>
        <taxon>Pezizomycotina</taxon>
        <taxon>Sordariomycetes</taxon>
        <taxon>Hypocreomycetidae</taxon>
        <taxon>Hypocreales</taxon>
        <taxon>Ophiocordycipitaceae</taxon>
        <taxon>Ophiocordyceps</taxon>
    </lineage>
</organism>
<dbReference type="AlphaFoldDB" id="A0A8H4VC72"/>
<gene>
    <name evidence="3" type="ORF">GQ602_005857</name>
</gene>
<keyword evidence="4" id="KW-1185">Reference proteome</keyword>